<feature type="domain" description="Retrovirus-related Pol polyprotein from transposon TNT 1-94-like beta-barrel" evidence="1">
    <location>
        <begin position="91"/>
        <end position="141"/>
    </location>
</feature>
<protein>
    <recommendedName>
        <fullName evidence="1">Retrovirus-related Pol polyprotein from transposon TNT 1-94-like beta-barrel domain-containing protein</fullName>
    </recommendedName>
</protein>
<proteinExistence type="predicted"/>
<evidence type="ECO:0000259" key="1">
    <source>
        <dbReference type="Pfam" id="PF22936"/>
    </source>
</evidence>
<comment type="caution">
    <text evidence="2">The sequence shown here is derived from an EMBL/GenBank/DDBJ whole genome shotgun (WGS) entry which is preliminary data.</text>
</comment>
<dbReference type="AlphaFoldDB" id="A0A2U1PT57"/>
<dbReference type="Pfam" id="PF22936">
    <property type="entry name" value="Pol_BBD"/>
    <property type="match status" value="1"/>
</dbReference>
<gene>
    <name evidence="2" type="ORF">CTI12_AA115530</name>
</gene>
<sequence>MEIPLTLEKFMTHRNAWKNQGNNRSYRANILCQFCEINGRDTRDCRKLARFLKENNIIVSGLNSSSGSRPMANVTMSTTWSTSTTNQQQPWLFDSCASHHMTSDPSTLQNLSIYCGPDEIFFGEGKSLSISHTGNTNLNTPHRSLSLSVSLIMLTSNSNYRHLAF</sequence>
<dbReference type="InterPro" id="IPR054722">
    <property type="entry name" value="PolX-like_BBD"/>
</dbReference>
<evidence type="ECO:0000313" key="3">
    <source>
        <dbReference type="Proteomes" id="UP000245207"/>
    </source>
</evidence>
<name>A0A2U1PT57_ARTAN</name>
<evidence type="ECO:0000313" key="2">
    <source>
        <dbReference type="EMBL" id="PWA88940.1"/>
    </source>
</evidence>
<dbReference type="Proteomes" id="UP000245207">
    <property type="component" value="Unassembled WGS sequence"/>
</dbReference>
<organism evidence="2 3">
    <name type="scientific">Artemisia annua</name>
    <name type="common">Sweet wormwood</name>
    <dbReference type="NCBI Taxonomy" id="35608"/>
    <lineage>
        <taxon>Eukaryota</taxon>
        <taxon>Viridiplantae</taxon>
        <taxon>Streptophyta</taxon>
        <taxon>Embryophyta</taxon>
        <taxon>Tracheophyta</taxon>
        <taxon>Spermatophyta</taxon>
        <taxon>Magnoliopsida</taxon>
        <taxon>eudicotyledons</taxon>
        <taxon>Gunneridae</taxon>
        <taxon>Pentapetalae</taxon>
        <taxon>asterids</taxon>
        <taxon>campanulids</taxon>
        <taxon>Asterales</taxon>
        <taxon>Asteraceae</taxon>
        <taxon>Asteroideae</taxon>
        <taxon>Anthemideae</taxon>
        <taxon>Artemisiinae</taxon>
        <taxon>Artemisia</taxon>
    </lineage>
</organism>
<dbReference type="EMBL" id="PKPP01000763">
    <property type="protein sequence ID" value="PWA88940.1"/>
    <property type="molecule type" value="Genomic_DNA"/>
</dbReference>
<accession>A0A2U1PT57</accession>
<keyword evidence="3" id="KW-1185">Reference proteome</keyword>
<dbReference type="OrthoDB" id="1304999at2759"/>
<reference evidence="2 3" key="1">
    <citation type="journal article" date="2018" name="Mol. Plant">
        <title>The genome of Artemisia annua provides insight into the evolution of Asteraceae family and artemisinin biosynthesis.</title>
        <authorList>
            <person name="Shen Q."/>
            <person name="Zhang L."/>
            <person name="Liao Z."/>
            <person name="Wang S."/>
            <person name="Yan T."/>
            <person name="Shi P."/>
            <person name="Liu M."/>
            <person name="Fu X."/>
            <person name="Pan Q."/>
            <person name="Wang Y."/>
            <person name="Lv Z."/>
            <person name="Lu X."/>
            <person name="Zhang F."/>
            <person name="Jiang W."/>
            <person name="Ma Y."/>
            <person name="Chen M."/>
            <person name="Hao X."/>
            <person name="Li L."/>
            <person name="Tang Y."/>
            <person name="Lv G."/>
            <person name="Zhou Y."/>
            <person name="Sun X."/>
            <person name="Brodelius P.E."/>
            <person name="Rose J.K.C."/>
            <person name="Tang K."/>
        </authorList>
    </citation>
    <scope>NUCLEOTIDE SEQUENCE [LARGE SCALE GENOMIC DNA]</scope>
    <source>
        <strain evidence="3">cv. Huhao1</strain>
        <tissue evidence="2">Leaf</tissue>
    </source>
</reference>